<protein>
    <submittedName>
        <fullName evidence="1">Uncharacterized protein</fullName>
    </submittedName>
</protein>
<dbReference type="AlphaFoldDB" id="A0A0W0GCV3"/>
<organism evidence="1 2">
    <name type="scientific">Moniliophthora roreri</name>
    <name type="common">Frosty pod rot fungus</name>
    <name type="synonym">Monilia roreri</name>
    <dbReference type="NCBI Taxonomy" id="221103"/>
    <lineage>
        <taxon>Eukaryota</taxon>
        <taxon>Fungi</taxon>
        <taxon>Dikarya</taxon>
        <taxon>Basidiomycota</taxon>
        <taxon>Agaricomycotina</taxon>
        <taxon>Agaricomycetes</taxon>
        <taxon>Agaricomycetidae</taxon>
        <taxon>Agaricales</taxon>
        <taxon>Marasmiineae</taxon>
        <taxon>Marasmiaceae</taxon>
        <taxon>Moniliophthora</taxon>
    </lineage>
</organism>
<evidence type="ECO:0000313" key="2">
    <source>
        <dbReference type="Proteomes" id="UP000054988"/>
    </source>
</evidence>
<comment type="caution">
    <text evidence="1">The sequence shown here is derived from an EMBL/GenBank/DDBJ whole genome shotgun (WGS) entry which is preliminary data.</text>
</comment>
<reference evidence="1 2" key="1">
    <citation type="submission" date="2015-12" db="EMBL/GenBank/DDBJ databases">
        <title>Draft genome sequence of Moniliophthora roreri, the causal agent of frosty pod rot of cacao.</title>
        <authorList>
            <person name="Aime M.C."/>
            <person name="Diaz-Valderrama J.R."/>
            <person name="Kijpornyongpan T."/>
            <person name="Phillips-Mora W."/>
        </authorList>
    </citation>
    <scope>NUCLEOTIDE SEQUENCE [LARGE SCALE GENOMIC DNA]</scope>
    <source>
        <strain evidence="1 2">MCA 2952</strain>
    </source>
</reference>
<name>A0A0W0GCV3_MONRR</name>
<dbReference type="Proteomes" id="UP000054988">
    <property type="component" value="Unassembled WGS sequence"/>
</dbReference>
<gene>
    <name evidence="1" type="ORF">WG66_1070</name>
</gene>
<evidence type="ECO:0000313" key="1">
    <source>
        <dbReference type="EMBL" id="KTB46355.1"/>
    </source>
</evidence>
<accession>A0A0W0GCV3</accession>
<dbReference type="EMBL" id="LATX01000393">
    <property type="protein sequence ID" value="KTB46355.1"/>
    <property type="molecule type" value="Genomic_DNA"/>
</dbReference>
<proteinExistence type="predicted"/>
<sequence length="37" mass="4428">MSTDLDIYFSHVHNNTNLLLLVKLLSLMWDIRWLKPS</sequence>